<dbReference type="RefSeq" id="WP_250582163.1">
    <property type="nucleotide sequence ID" value="NZ_JAMLJN010000007.1"/>
</dbReference>
<dbReference type="EMBL" id="JAMLJN010000007">
    <property type="protein sequence ID" value="MCL9770630.1"/>
    <property type="molecule type" value="Genomic_DNA"/>
</dbReference>
<organism evidence="2 3">
    <name type="scientific">Flavobacterium fragile</name>
    <dbReference type="NCBI Taxonomy" id="2949085"/>
    <lineage>
        <taxon>Bacteria</taxon>
        <taxon>Pseudomonadati</taxon>
        <taxon>Bacteroidota</taxon>
        <taxon>Flavobacteriia</taxon>
        <taxon>Flavobacteriales</taxon>
        <taxon>Flavobacteriaceae</taxon>
        <taxon>Flavobacterium</taxon>
    </lineage>
</organism>
<dbReference type="Pfam" id="PF00378">
    <property type="entry name" value="ECH_1"/>
    <property type="match status" value="1"/>
</dbReference>
<dbReference type="Gene3D" id="3.90.226.10">
    <property type="entry name" value="2-enoyl-CoA Hydratase, Chain A, domain 1"/>
    <property type="match status" value="1"/>
</dbReference>
<protein>
    <submittedName>
        <fullName evidence="2">Enoyl-CoA hydratase/isomerase family protein</fullName>
    </submittedName>
</protein>
<comment type="caution">
    <text evidence="2">The sequence shown here is derived from an EMBL/GenBank/DDBJ whole genome shotgun (WGS) entry which is preliminary data.</text>
</comment>
<evidence type="ECO:0000313" key="3">
    <source>
        <dbReference type="Proteomes" id="UP001203342"/>
    </source>
</evidence>
<name>A0ABT0TI24_9FLAO</name>
<evidence type="ECO:0000313" key="2">
    <source>
        <dbReference type="EMBL" id="MCL9770630.1"/>
    </source>
</evidence>
<comment type="similarity">
    <text evidence="1">Belongs to the enoyl-CoA hydratase/isomerase family.</text>
</comment>
<dbReference type="SUPFAM" id="SSF52096">
    <property type="entry name" value="ClpP/crotonase"/>
    <property type="match status" value="1"/>
</dbReference>
<dbReference type="InterPro" id="IPR001753">
    <property type="entry name" value="Enoyl-CoA_hydra/iso"/>
</dbReference>
<gene>
    <name evidence="2" type="ORF">NAT47_09380</name>
</gene>
<sequence>MGTIETVIQKNIATVTFYHPSSNSFPSNLLQQLTDEFNALGKNNSISIIVLKSAGDGAFCAGASFDELLSISNYEEGSRFFSGFANVINAMRKCPKLIIGRIHGKAVGGGVGLAASCDYTFAKKESAVKLSEIAIGIGPFVIEPAVTRKIGKIAMSEMTLNPTVWKSGEWALEKGLYTEIFDSTEELDNRLDNYIKEISGYNKEALLEIKKILWEGTDYWDTLLYERAAISGRLVLSDFTKTALEKFKK</sequence>
<dbReference type="PANTHER" id="PTHR42964">
    <property type="entry name" value="ENOYL-COA HYDRATASE"/>
    <property type="match status" value="1"/>
</dbReference>
<proteinExistence type="inferred from homology"/>
<reference evidence="2 3" key="1">
    <citation type="submission" date="2022-05" db="EMBL/GenBank/DDBJ databases">
        <title>Flavobacterium sp., isolated from activated sludge.</title>
        <authorList>
            <person name="Ran Q."/>
        </authorList>
    </citation>
    <scope>NUCLEOTIDE SEQUENCE [LARGE SCALE GENOMIC DNA]</scope>
    <source>
        <strain evidence="2 3">HXWNR69</strain>
    </source>
</reference>
<evidence type="ECO:0000256" key="1">
    <source>
        <dbReference type="ARBA" id="ARBA00005254"/>
    </source>
</evidence>
<dbReference type="InterPro" id="IPR029045">
    <property type="entry name" value="ClpP/crotonase-like_dom_sf"/>
</dbReference>
<dbReference type="PANTHER" id="PTHR42964:SF1">
    <property type="entry name" value="POLYKETIDE BIOSYNTHESIS ENOYL-COA HYDRATASE PKSH-RELATED"/>
    <property type="match status" value="1"/>
</dbReference>
<keyword evidence="3" id="KW-1185">Reference proteome</keyword>
<dbReference type="Proteomes" id="UP001203342">
    <property type="component" value="Unassembled WGS sequence"/>
</dbReference>
<accession>A0ABT0TI24</accession>
<dbReference type="InterPro" id="IPR051683">
    <property type="entry name" value="Enoyl-CoA_Hydratase/Isomerase"/>
</dbReference>
<dbReference type="CDD" id="cd06558">
    <property type="entry name" value="crotonase-like"/>
    <property type="match status" value="1"/>
</dbReference>